<organism evidence="1 2">
    <name type="scientific">Liparis tanakae</name>
    <name type="common">Tanaka's snailfish</name>
    <dbReference type="NCBI Taxonomy" id="230148"/>
    <lineage>
        <taxon>Eukaryota</taxon>
        <taxon>Metazoa</taxon>
        <taxon>Chordata</taxon>
        <taxon>Craniata</taxon>
        <taxon>Vertebrata</taxon>
        <taxon>Euteleostomi</taxon>
        <taxon>Actinopterygii</taxon>
        <taxon>Neopterygii</taxon>
        <taxon>Teleostei</taxon>
        <taxon>Neoteleostei</taxon>
        <taxon>Acanthomorphata</taxon>
        <taxon>Eupercaria</taxon>
        <taxon>Perciformes</taxon>
        <taxon>Cottioidei</taxon>
        <taxon>Cottales</taxon>
        <taxon>Liparidae</taxon>
        <taxon>Liparis</taxon>
    </lineage>
</organism>
<reference evidence="1 2" key="1">
    <citation type="submission" date="2019-03" db="EMBL/GenBank/DDBJ databases">
        <title>First draft genome of Liparis tanakae, snailfish: a comprehensive survey of snailfish specific genes.</title>
        <authorList>
            <person name="Kim W."/>
            <person name="Song I."/>
            <person name="Jeong J.-H."/>
            <person name="Kim D."/>
            <person name="Kim S."/>
            <person name="Ryu S."/>
            <person name="Song J.Y."/>
            <person name="Lee S.K."/>
        </authorList>
    </citation>
    <scope>NUCLEOTIDE SEQUENCE [LARGE SCALE GENOMIC DNA]</scope>
    <source>
        <tissue evidence="1">Muscle</tissue>
    </source>
</reference>
<proteinExistence type="predicted"/>
<dbReference type="EMBL" id="SRLO01000176">
    <property type="protein sequence ID" value="TNN69353.1"/>
    <property type="molecule type" value="Genomic_DNA"/>
</dbReference>
<sequence>MGQVCSASVAELYWSTLPWKRASSSLVALKPLPPEPRYFMESSLEHREWAAPFRRKLPLFCVVALTSTLPQWRSLQATGCSSMDVSRITSGWRIVSYVLV</sequence>
<comment type="caution">
    <text evidence="1">The sequence shown here is derived from an EMBL/GenBank/DDBJ whole genome shotgun (WGS) entry which is preliminary data.</text>
</comment>
<name>A0A4Z2HWK0_9TELE</name>
<gene>
    <name evidence="1" type="ORF">EYF80_020354</name>
</gene>
<protein>
    <submittedName>
        <fullName evidence="1">Uncharacterized protein</fullName>
    </submittedName>
</protein>
<evidence type="ECO:0000313" key="2">
    <source>
        <dbReference type="Proteomes" id="UP000314294"/>
    </source>
</evidence>
<dbReference type="AlphaFoldDB" id="A0A4Z2HWK0"/>
<keyword evidence="2" id="KW-1185">Reference proteome</keyword>
<accession>A0A4Z2HWK0</accession>
<dbReference type="Proteomes" id="UP000314294">
    <property type="component" value="Unassembled WGS sequence"/>
</dbReference>
<evidence type="ECO:0000313" key="1">
    <source>
        <dbReference type="EMBL" id="TNN69353.1"/>
    </source>
</evidence>